<name>A0A8T8DZM0_9EURY</name>
<accession>A0A8T8DZM0</accession>
<dbReference type="AlphaFoldDB" id="A0A8T8DZM0"/>
<organism evidence="1 2">
    <name type="scientific">Haloterrigena salifodinae</name>
    <dbReference type="NCBI Taxonomy" id="2675099"/>
    <lineage>
        <taxon>Archaea</taxon>
        <taxon>Methanobacteriati</taxon>
        <taxon>Methanobacteriota</taxon>
        <taxon>Stenosarchaea group</taxon>
        <taxon>Halobacteria</taxon>
        <taxon>Halobacteriales</taxon>
        <taxon>Natrialbaceae</taxon>
        <taxon>Haloterrigena</taxon>
    </lineage>
</organism>
<dbReference type="Proteomes" id="UP000637819">
    <property type="component" value="Chromosome"/>
</dbReference>
<keyword evidence="2" id="KW-1185">Reference proteome</keyword>
<dbReference type="OrthoDB" id="377851at2157"/>
<sequence>MSIYDADWNDVPPGYYADPEVKARHDRRVLDERRFSRLVEIELGKMGLDRHEDIPTAEEIETAEERARRKF</sequence>
<dbReference type="EMBL" id="CP069188">
    <property type="protein sequence ID" value="QRV15044.1"/>
    <property type="molecule type" value="Genomic_DNA"/>
</dbReference>
<proteinExistence type="predicted"/>
<dbReference type="KEGG" id="hsal:JMJ58_19380"/>
<dbReference type="RefSeq" id="WP_204747660.1">
    <property type="nucleotide sequence ID" value="NZ_CP069188.1"/>
</dbReference>
<evidence type="ECO:0000313" key="2">
    <source>
        <dbReference type="Proteomes" id="UP000637819"/>
    </source>
</evidence>
<gene>
    <name evidence="1" type="ORF">JMJ58_19380</name>
</gene>
<evidence type="ECO:0000313" key="1">
    <source>
        <dbReference type="EMBL" id="QRV15044.1"/>
    </source>
</evidence>
<reference evidence="1 2" key="1">
    <citation type="submission" date="2021-01" db="EMBL/GenBank/DDBJ databases">
        <title>Genome Sequence and Methylation Pattern of Haloterrigena salifodinae BOL5-1, An Extremely Halophilic Archaeon from a Bolivian Salt Mine.</title>
        <authorList>
            <person name="DasSarma P."/>
            <person name="Anton B.P."/>
            <person name="DasSarma S.L."/>
            <person name="von Ehrenheim H.A.L."/>
            <person name="Martinez F.L."/>
            <person name="Guzman D."/>
            <person name="Roberts R.J."/>
            <person name="DasSarma S."/>
        </authorList>
    </citation>
    <scope>NUCLEOTIDE SEQUENCE [LARGE SCALE GENOMIC DNA]</scope>
    <source>
        <strain evidence="1 2">BOL5-1</strain>
    </source>
</reference>
<dbReference type="GeneID" id="62877334"/>
<protein>
    <submittedName>
        <fullName evidence="1">Uncharacterized protein</fullName>
    </submittedName>
</protein>